<comment type="caution">
    <text evidence="4">The sequence shown here is derived from an EMBL/GenBank/DDBJ whole genome shotgun (WGS) entry which is preliminary data.</text>
</comment>
<reference evidence="4 5" key="1">
    <citation type="submission" date="2017-12" db="EMBL/GenBank/DDBJ databases">
        <title>Phylogenetic diversity of female urinary microbiome.</title>
        <authorList>
            <person name="Thomas-White K."/>
            <person name="Wolfe A.J."/>
        </authorList>
    </citation>
    <scope>NUCLEOTIDE SEQUENCE [LARGE SCALE GENOMIC DNA]</scope>
    <source>
        <strain evidence="4 5">UMB0402</strain>
    </source>
</reference>
<dbReference type="GO" id="GO:0005507">
    <property type="term" value="F:copper ion binding"/>
    <property type="evidence" value="ECO:0007669"/>
    <property type="project" value="InterPro"/>
</dbReference>
<accession>A0A2I1IPP6</accession>
<evidence type="ECO:0000313" key="5">
    <source>
        <dbReference type="Proteomes" id="UP000235122"/>
    </source>
</evidence>
<protein>
    <submittedName>
        <fullName evidence="4">Copper chaperone</fullName>
    </submittedName>
</protein>
<evidence type="ECO:0000259" key="3">
    <source>
        <dbReference type="PROSITE" id="PS50846"/>
    </source>
</evidence>
<evidence type="ECO:0000256" key="1">
    <source>
        <dbReference type="ARBA" id="ARBA00022723"/>
    </source>
</evidence>
<keyword evidence="5" id="KW-1185">Reference proteome</keyword>
<dbReference type="PROSITE" id="PS01047">
    <property type="entry name" value="HMA_1"/>
    <property type="match status" value="1"/>
</dbReference>
<evidence type="ECO:0000256" key="2">
    <source>
        <dbReference type="ARBA" id="ARBA00023008"/>
    </source>
</evidence>
<dbReference type="CDD" id="cd00371">
    <property type="entry name" value="HMA"/>
    <property type="match status" value="1"/>
</dbReference>
<organism evidence="4 5">
    <name type="scientific">Winkia neuii</name>
    <dbReference type="NCBI Taxonomy" id="33007"/>
    <lineage>
        <taxon>Bacteria</taxon>
        <taxon>Bacillati</taxon>
        <taxon>Actinomycetota</taxon>
        <taxon>Actinomycetes</taxon>
        <taxon>Actinomycetales</taxon>
        <taxon>Actinomycetaceae</taxon>
        <taxon>Winkia</taxon>
    </lineage>
</organism>
<dbReference type="FunFam" id="3.30.70.100:FF:000001">
    <property type="entry name" value="ATPase copper transporting beta"/>
    <property type="match status" value="1"/>
</dbReference>
<dbReference type="EMBL" id="PKKO01000001">
    <property type="protein sequence ID" value="PKY73102.1"/>
    <property type="molecule type" value="Genomic_DNA"/>
</dbReference>
<dbReference type="Gene3D" id="3.30.70.100">
    <property type="match status" value="1"/>
</dbReference>
<dbReference type="AlphaFoldDB" id="A0A2I1IPP6"/>
<dbReference type="GO" id="GO:0006825">
    <property type="term" value="P:copper ion transport"/>
    <property type="evidence" value="ECO:0007669"/>
    <property type="project" value="InterPro"/>
</dbReference>
<dbReference type="SUPFAM" id="SSF55008">
    <property type="entry name" value="HMA, heavy metal-associated domain"/>
    <property type="match status" value="1"/>
</dbReference>
<dbReference type="PRINTS" id="PR00944">
    <property type="entry name" value="CUEXPORT"/>
</dbReference>
<dbReference type="InterPro" id="IPR006122">
    <property type="entry name" value="HMA_Cu_ion-bd"/>
</dbReference>
<keyword evidence="1" id="KW-0479">Metal-binding</keyword>
<dbReference type="RefSeq" id="WP_024330815.1">
    <property type="nucleotide sequence ID" value="NZ_JASOXK010000001.1"/>
</dbReference>
<dbReference type="InterPro" id="IPR006121">
    <property type="entry name" value="HMA_dom"/>
</dbReference>
<dbReference type="NCBIfam" id="TIGR00003">
    <property type="entry name" value="copper ion binding protein"/>
    <property type="match status" value="1"/>
</dbReference>
<name>A0A2I1IPP6_9ACTO</name>
<feature type="domain" description="HMA" evidence="3">
    <location>
        <begin position="2"/>
        <end position="70"/>
    </location>
</feature>
<dbReference type="Proteomes" id="UP000235122">
    <property type="component" value="Unassembled WGS sequence"/>
</dbReference>
<evidence type="ECO:0000313" key="4">
    <source>
        <dbReference type="EMBL" id="PKY73102.1"/>
    </source>
</evidence>
<gene>
    <name evidence="4" type="ORF">CYJ19_00465</name>
</gene>
<dbReference type="InterPro" id="IPR017969">
    <property type="entry name" value="Heavy-metal-associated_CS"/>
</dbReference>
<proteinExistence type="predicted"/>
<dbReference type="GeneID" id="35866090"/>
<dbReference type="InterPro" id="IPR000428">
    <property type="entry name" value="Cu-bd"/>
</dbReference>
<dbReference type="Pfam" id="PF00403">
    <property type="entry name" value="HMA"/>
    <property type="match status" value="1"/>
</dbReference>
<dbReference type="PROSITE" id="PS50846">
    <property type="entry name" value="HMA_2"/>
    <property type="match status" value="1"/>
</dbReference>
<sequence length="76" mass="8270">MQTTKLKVKGMTCEHCVKHVQEEVSKIQGVNAVDVELNPEGTSVVTVTSDAVLSEDSLREAIDEAGYELEGIDDIH</sequence>
<dbReference type="InterPro" id="IPR036163">
    <property type="entry name" value="HMA_dom_sf"/>
</dbReference>
<dbReference type="STRING" id="33007.HMPREF3198_00712"/>
<keyword evidence="2" id="KW-0186">Copper</keyword>